<evidence type="ECO:0000256" key="2">
    <source>
        <dbReference type="SAM" id="Phobius"/>
    </source>
</evidence>
<gene>
    <name evidence="3" type="ORF">SAMN04489764_1437</name>
</gene>
<keyword evidence="4" id="KW-1185">Reference proteome</keyword>
<evidence type="ECO:0000256" key="1">
    <source>
        <dbReference type="SAM" id="MobiDB-lite"/>
    </source>
</evidence>
<feature type="compositionally biased region" description="Basic and acidic residues" evidence="1">
    <location>
        <begin position="1"/>
        <end position="12"/>
    </location>
</feature>
<dbReference type="AlphaFoldDB" id="A0A1H1CEF2"/>
<feature type="region of interest" description="Disordered" evidence="1">
    <location>
        <begin position="1"/>
        <end position="25"/>
    </location>
</feature>
<feature type="transmembrane region" description="Helical" evidence="2">
    <location>
        <begin position="29"/>
        <end position="48"/>
    </location>
</feature>
<feature type="compositionally biased region" description="Low complexity" evidence="1">
    <location>
        <begin position="61"/>
        <end position="71"/>
    </location>
</feature>
<organism evidence="3 4">
    <name type="scientific">Thermostaphylospora chromogena</name>
    <dbReference type="NCBI Taxonomy" id="35622"/>
    <lineage>
        <taxon>Bacteria</taxon>
        <taxon>Bacillati</taxon>
        <taxon>Actinomycetota</taxon>
        <taxon>Actinomycetes</taxon>
        <taxon>Streptosporangiales</taxon>
        <taxon>Thermomonosporaceae</taxon>
        <taxon>Thermostaphylospora</taxon>
    </lineage>
</organism>
<sequence>MPRQADAPRQELDSPSGPPPRRKGGAWKYIVPAVGTAVAGLVVIGLLVSGEEEPTPKPSKKPSAARAVPSPNAEETRALLEGLARINPDLEDKRYVAVAREICQQILINDNGDPNYAIFLEEDKKLIEQIRRRFGGQVNTTQAGMILRLIRGSFCRI</sequence>
<name>A0A1H1CEF2_9ACTN</name>
<evidence type="ECO:0000313" key="4">
    <source>
        <dbReference type="Proteomes" id="UP000217103"/>
    </source>
</evidence>
<keyword evidence="2" id="KW-0472">Membrane</keyword>
<accession>A0A1H1CEF2</accession>
<evidence type="ECO:0000313" key="3">
    <source>
        <dbReference type="EMBL" id="SDQ62565.1"/>
    </source>
</evidence>
<proteinExistence type="predicted"/>
<dbReference type="RefSeq" id="WP_131815460.1">
    <property type="nucleotide sequence ID" value="NZ_FNKK01000002.1"/>
</dbReference>
<protein>
    <submittedName>
        <fullName evidence="3">Uncharacterized protein</fullName>
    </submittedName>
</protein>
<feature type="region of interest" description="Disordered" evidence="1">
    <location>
        <begin position="51"/>
        <end position="73"/>
    </location>
</feature>
<keyword evidence="2" id="KW-0812">Transmembrane</keyword>
<keyword evidence="2" id="KW-1133">Transmembrane helix</keyword>
<dbReference type="Proteomes" id="UP000217103">
    <property type="component" value="Unassembled WGS sequence"/>
</dbReference>
<reference evidence="3 4" key="1">
    <citation type="submission" date="2016-10" db="EMBL/GenBank/DDBJ databases">
        <authorList>
            <person name="de Groot N.N."/>
        </authorList>
    </citation>
    <scope>NUCLEOTIDE SEQUENCE [LARGE SCALE GENOMIC DNA]</scope>
    <source>
        <strain evidence="3 4">DSM 43794</strain>
    </source>
</reference>
<dbReference type="EMBL" id="FNKK01000002">
    <property type="protein sequence ID" value="SDQ62565.1"/>
    <property type="molecule type" value="Genomic_DNA"/>
</dbReference>